<dbReference type="Proteomes" id="UP001158576">
    <property type="component" value="Chromosome XSR"/>
</dbReference>
<keyword evidence="1" id="KW-1133">Transmembrane helix</keyword>
<keyword evidence="1" id="KW-0812">Transmembrane</keyword>
<evidence type="ECO:0000313" key="2">
    <source>
        <dbReference type="EMBL" id="CAG5094808.1"/>
    </source>
</evidence>
<reference evidence="2 3" key="1">
    <citation type="submission" date="2021-04" db="EMBL/GenBank/DDBJ databases">
        <authorList>
            <person name="Bliznina A."/>
        </authorList>
    </citation>
    <scope>NUCLEOTIDE SEQUENCE [LARGE SCALE GENOMIC DNA]</scope>
</reference>
<organism evidence="2 3">
    <name type="scientific">Oikopleura dioica</name>
    <name type="common">Tunicate</name>
    <dbReference type="NCBI Taxonomy" id="34765"/>
    <lineage>
        <taxon>Eukaryota</taxon>
        <taxon>Metazoa</taxon>
        <taxon>Chordata</taxon>
        <taxon>Tunicata</taxon>
        <taxon>Appendicularia</taxon>
        <taxon>Copelata</taxon>
        <taxon>Oikopleuridae</taxon>
        <taxon>Oikopleura</taxon>
    </lineage>
</organism>
<sequence>MNFDEIFQVSKKDELPGIDDWIYKLADNSEESEIDDSLLVEFLNSGVINGTVLGLYALAVVVGFLLVVFAAVGAFALLKGLCEACIKKAEVVPV</sequence>
<name>A0ABN7SF95_OIKDI</name>
<dbReference type="EMBL" id="OU015569">
    <property type="protein sequence ID" value="CAG5094808.1"/>
    <property type="molecule type" value="Genomic_DNA"/>
</dbReference>
<proteinExistence type="predicted"/>
<gene>
    <name evidence="2" type="ORF">OKIOD_LOCUS5441</name>
</gene>
<accession>A0ABN7SF95</accession>
<keyword evidence="1" id="KW-0472">Membrane</keyword>
<evidence type="ECO:0000313" key="3">
    <source>
        <dbReference type="Proteomes" id="UP001158576"/>
    </source>
</evidence>
<keyword evidence="3" id="KW-1185">Reference proteome</keyword>
<evidence type="ECO:0000256" key="1">
    <source>
        <dbReference type="SAM" id="Phobius"/>
    </source>
</evidence>
<protein>
    <submittedName>
        <fullName evidence="2">Oidioi.mRNA.OKI2018_I69.XSR.g13883.t1.cds</fullName>
    </submittedName>
</protein>
<feature type="transmembrane region" description="Helical" evidence="1">
    <location>
        <begin position="53"/>
        <end position="78"/>
    </location>
</feature>